<reference evidence="9 10" key="1">
    <citation type="submission" date="2017-06" db="EMBL/GenBank/DDBJ databases">
        <authorList>
            <person name="Kim H.J."/>
            <person name="Triplett B.A."/>
        </authorList>
    </citation>
    <scope>NUCLEOTIDE SEQUENCE [LARGE SCALE GENOMIC DNA]</scope>
    <source>
        <strain evidence="9 10">DSM 22179</strain>
    </source>
</reference>
<keyword evidence="3 5" id="KW-0285">Flavoprotein</keyword>
<evidence type="ECO:0000256" key="2">
    <source>
        <dbReference type="ARBA" id="ARBA00009347"/>
    </source>
</evidence>
<evidence type="ECO:0000259" key="8">
    <source>
        <dbReference type="Pfam" id="PF02771"/>
    </source>
</evidence>
<dbReference type="OrthoDB" id="2769798at2"/>
<dbReference type="Gene3D" id="2.40.110.10">
    <property type="entry name" value="Butyryl-CoA Dehydrogenase, subunit A, domain 2"/>
    <property type="match status" value="1"/>
</dbReference>
<evidence type="ECO:0000313" key="10">
    <source>
        <dbReference type="Proteomes" id="UP000198122"/>
    </source>
</evidence>
<feature type="domain" description="Acyl-CoA oxidase/dehydrogenase middle" evidence="7">
    <location>
        <begin position="125"/>
        <end position="226"/>
    </location>
</feature>
<gene>
    <name evidence="9" type="ORF">SAMN05445756_0862</name>
</gene>
<feature type="domain" description="Acyl-CoA dehydrogenase/oxidase C-terminal" evidence="6">
    <location>
        <begin position="238"/>
        <end position="386"/>
    </location>
</feature>
<dbReference type="SUPFAM" id="SSF56645">
    <property type="entry name" value="Acyl-CoA dehydrogenase NM domain-like"/>
    <property type="match status" value="1"/>
</dbReference>
<dbReference type="PANTHER" id="PTHR43884:SF12">
    <property type="entry name" value="ISOVALERYL-COA DEHYDROGENASE, MITOCHONDRIAL-RELATED"/>
    <property type="match status" value="1"/>
</dbReference>
<dbReference type="InterPro" id="IPR006091">
    <property type="entry name" value="Acyl-CoA_Oxase/DH_mid-dom"/>
</dbReference>
<dbReference type="Pfam" id="PF02771">
    <property type="entry name" value="Acyl-CoA_dh_N"/>
    <property type="match status" value="1"/>
</dbReference>
<feature type="domain" description="Acyl-CoA dehydrogenase/oxidase N-terminal" evidence="8">
    <location>
        <begin position="9"/>
        <end position="120"/>
    </location>
</feature>
<dbReference type="GO" id="GO:0050660">
    <property type="term" value="F:flavin adenine dinucleotide binding"/>
    <property type="evidence" value="ECO:0007669"/>
    <property type="project" value="InterPro"/>
</dbReference>
<dbReference type="InterPro" id="IPR036250">
    <property type="entry name" value="AcylCo_DH-like_C"/>
</dbReference>
<dbReference type="AlphaFoldDB" id="A0A212TB42"/>
<dbReference type="Gene3D" id="1.20.140.10">
    <property type="entry name" value="Butyryl-CoA Dehydrogenase, subunit A, domain 3"/>
    <property type="match status" value="1"/>
</dbReference>
<dbReference type="InterPro" id="IPR013786">
    <property type="entry name" value="AcylCoA_DH/ox_N"/>
</dbReference>
<dbReference type="InterPro" id="IPR037069">
    <property type="entry name" value="AcylCoA_DH/ox_N_sf"/>
</dbReference>
<evidence type="ECO:0000256" key="4">
    <source>
        <dbReference type="ARBA" id="ARBA00022827"/>
    </source>
</evidence>
<accession>A0A212TB42</accession>
<dbReference type="PANTHER" id="PTHR43884">
    <property type="entry name" value="ACYL-COA DEHYDROGENASE"/>
    <property type="match status" value="1"/>
</dbReference>
<dbReference type="PROSITE" id="PS00073">
    <property type="entry name" value="ACYL_COA_DH_2"/>
    <property type="match status" value="1"/>
</dbReference>
<keyword evidence="10" id="KW-1185">Reference proteome</keyword>
<evidence type="ECO:0000259" key="6">
    <source>
        <dbReference type="Pfam" id="PF00441"/>
    </source>
</evidence>
<dbReference type="GO" id="GO:0003995">
    <property type="term" value="F:acyl-CoA dehydrogenase activity"/>
    <property type="evidence" value="ECO:0007669"/>
    <property type="project" value="InterPro"/>
</dbReference>
<dbReference type="Proteomes" id="UP000198122">
    <property type="component" value="Unassembled WGS sequence"/>
</dbReference>
<dbReference type="PIRSF" id="PIRSF016578">
    <property type="entry name" value="HsaA"/>
    <property type="match status" value="1"/>
</dbReference>
<protein>
    <submittedName>
        <fullName evidence="9">Acyl-CoA dehydrogenase</fullName>
    </submittedName>
</protein>
<comment type="similarity">
    <text evidence="2 5">Belongs to the acyl-CoA dehydrogenase family.</text>
</comment>
<dbReference type="Pfam" id="PF00441">
    <property type="entry name" value="Acyl-CoA_dh_1"/>
    <property type="match status" value="1"/>
</dbReference>
<sequence length="391" mass="42174">MAVTRLMPTPESEDLIELVRDIAAREVAPKADEYEKRKEFPEEVFATLGKAGLLGLPYPKEYGGGGQPYEVYLQCIEELSSAWMAIGVGVSIHALTCFPVYNYGTEEQRQRLLPDMVGGEWFGSYCLSEPAAGSDVASMKTRAVGSGEVDDTGRSESYAISGGKMWISHAGHADFYTTFARTGEKDGRGISCFHVPAGAEGLTFAEPERKMGLHSDTVREVLYDKVTVPGTDLIGTPGKGLNIALAALDSGRLGIAAASTGLAQAACDLALKYAAEREQFGKPIIDNQGLQFLLADMQAQTTAARSTYLHAARLKDAGKPFGREAAIAKMFGSDTAMKVTTDAIQVLGGYGYTTDFPAERFFRDAKITQIFEGTNQIQRMVIARDMLKSLG</sequence>
<dbReference type="Gene3D" id="1.10.540.10">
    <property type="entry name" value="Acyl-CoA dehydrogenase/oxidase, N-terminal domain"/>
    <property type="match status" value="1"/>
</dbReference>
<proteinExistence type="inferred from homology"/>
<name>A0A212TB42_9MICO</name>
<evidence type="ECO:0000256" key="3">
    <source>
        <dbReference type="ARBA" id="ARBA00022630"/>
    </source>
</evidence>
<keyword evidence="4 5" id="KW-0274">FAD</keyword>
<evidence type="ECO:0000313" key="9">
    <source>
        <dbReference type="EMBL" id="SNC63232.1"/>
    </source>
</evidence>
<dbReference type="EMBL" id="FYEZ01000001">
    <property type="protein sequence ID" value="SNC63232.1"/>
    <property type="molecule type" value="Genomic_DNA"/>
</dbReference>
<keyword evidence="5" id="KW-0560">Oxidoreductase</keyword>
<dbReference type="InterPro" id="IPR009100">
    <property type="entry name" value="AcylCoA_DH/oxidase_NM_dom_sf"/>
</dbReference>
<dbReference type="FunFam" id="1.20.140.10:FF:000004">
    <property type="entry name" value="Acyl-CoA dehydrogenase FadE25"/>
    <property type="match status" value="1"/>
</dbReference>
<comment type="cofactor">
    <cofactor evidence="1 5">
        <name>FAD</name>
        <dbReference type="ChEBI" id="CHEBI:57692"/>
    </cofactor>
</comment>
<evidence type="ECO:0000256" key="1">
    <source>
        <dbReference type="ARBA" id="ARBA00001974"/>
    </source>
</evidence>
<dbReference type="InterPro" id="IPR006089">
    <property type="entry name" value="Acyl-CoA_DH_CS"/>
</dbReference>
<organism evidence="9 10">
    <name type="scientific">Kytococcus aerolatus</name>
    <dbReference type="NCBI Taxonomy" id="592308"/>
    <lineage>
        <taxon>Bacteria</taxon>
        <taxon>Bacillati</taxon>
        <taxon>Actinomycetota</taxon>
        <taxon>Actinomycetes</taxon>
        <taxon>Micrococcales</taxon>
        <taxon>Kytococcaceae</taxon>
        <taxon>Kytococcus</taxon>
    </lineage>
</organism>
<evidence type="ECO:0000256" key="5">
    <source>
        <dbReference type="RuleBase" id="RU362125"/>
    </source>
</evidence>
<dbReference type="InterPro" id="IPR046373">
    <property type="entry name" value="Acyl-CoA_Oxase/DH_mid-dom_sf"/>
</dbReference>
<dbReference type="RefSeq" id="WP_088817790.1">
    <property type="nucleotide sequence ID" value="NZ_FYEZ01000001.1"/>
</dbReference>
<dbReference type="InterPro" id="IPR009075">
    <property type="entry name" value="AcylCo_DH/oxidase_C"/>
</dbReference>
<evidence type="ECO:0000259" key="7">
    <source>
        <dbReference type="Pfam" id="PF02770"/>
    </source>
</evidence>
<dbReference type="PROSITE" id="PS00072">
    <property type="entry name" value="ACYL_COA_DH_1"/>
    <property type="match status" value="1"/>
</dbReference>
<dbReference type="Pfam" id="PF02770">
    <property type="entry name" value="Acyl-CoA_dh_M"/>
    <property type="match status" value="1"/>
</dbReference>
<dbReference type="SUPFAM" id="SSF47203">
    <property type="entry name" value="Acyl-CoA dehydrogenase C-terminal domain-like"/>
    <property type="match status" value="1"/>
</dbReference>